<comment type="caution">
    <text evidence="4">The sequence shown here is derived from an EMBL/GenBank/DDBJ whole genome shotgun (WGS) entry which is preliminary data.</text>
</comment>
<gene>
    <name evidence="4" type="ORF">ACHHYP_11180</name>
</gene>
<dbReference type="GO" id="GO:0016491">
    <property type="term" value="F:oxidoreductase activity"/>
    <property type="evidence" value="ECO:0007669"/>
    <property type="project" value="UniProtKB-KW"/>
</dbReference>
<dbReference type="SUPFAM" id="SSF51735">
    <property type="entry name" value="NAD(P)-binding Rossmann-fold domains"/>
    <property type="match status" value="1"/>
</dbReference>
<proteinExistence type="inferred from homology"/>
<protein>
    <submittedName>
        <fullName evidence="4">Short-chain dehydrogenase/reductase family protein</fullName>
    </submittedName>
</protein>
<evidence type="ECO:0000256" key="1">
    <source>
        <dbReference type="ARBA" id="ARBA00006484"/>
    </source>
</evidence>
<evidence type="ECO:0000256" key="2">
    <source>
        <dbReference type="ARBA" id="ARBA00023002"/>
    </source>
</evidence>
<evidence type="ECO:0000256" key="3">
    <source>
        <dbReference type="RuleBase" id="RU000363"/>
    </source>
</evidence>
<dbReference type="PANTHER" id="PTHR24320">
    <property type="entry name" value="RETINOL DEHYDROGENASE"/>
    <property type="match status" value="1"/>
</dbReference>
<dbReference type="NCBIfam" id="NF004846">
    <property type="entry name" value="PRK06197.1"/>
    <property type="match status" value="1"/>
</dbReference>
<dbReference type="InterPro" id="IPR002347">
    <property type="entry name" value="SDR_fam"/>
</dbReference>
<name>A0A1V9YJR6_ACHHY</name>
<evidence type="ECO:0000313" key="5">
    <source>
        <dbReference type="Proteomes" id="UP000243579"/>
    </source>
</evidence>
<reference evidence="4 5" key="1">
    <citation type="journal article" date="2014" name="Genome Biol. Evol.">
        <title>The secreted proteins of Achlya hypogyna and Thraustotheca clavata identify the ancestral oomycete secretome and reveal gene acquisitions by horizontal gene transfer.</title>
        <authorList>
            <person name="Misner I."/>
            <person name="Blouin N."/>
            <person name="Leonard G."/>
            <person name="Richards T.A."/>
            <person name="Lane C.E."/>
        </authorList>
    </citation>
    <scope>NUCLEOTIDE SEQUENCE [LARGE SCALE GENOMIC DNA]</scope>
    <source>
        <strain evidence="4 5">ATCC 48635</strain>
    </source>
</reference>
<dbReference type="PANTHER" id="PTHR24320:SF148">
    <property type="entry name" value="NAD(P)-BINDING ROSSMANN-FOLD SUPERFAMILY PROTEIN"/>
    <property type="match status" value="1"/>
</dbReference>
<dbReference type="STRING" id="1202772.A0A1V9YJR6"/>
<dbReference type="AlphaFoldDB" id="A0A1V9YJR6"/>
<dbReference type="Proteomes" id="UP000243579">
    <property type="component" value="Unassembled WGS sequence"/>
</dbReference>
<accession>A0A1V9YJR6</accession>
<dbReference type="EMBL" id="JNBR01001554">
    <property type="protein sequence ID" value="OQR85927.1"/>
    <property type="molecule type" value="Genomic_DNA"/>
</dbReference>
<dbReference type="CDD" id="cd05327">
    <property type="entry name" value="retinol-DH_like_SDR_c_like"/>
    <property type="match status" value="1"/>
</dbReference>
<comment type="similarity">
    <text evidence="1 3">Belongs to the short-chain dehydrogenases/reductases (SDR) family.</text>
</comment>
<dbReference type="OrthoDB" id="157221at2759"/>
<dbReference type="PRINTS" id="PR00080">
    <property type="entry name" value="SDRFAMILY"/>
</dbReference>
<keyword evidence="5" id="KW-1185">Reference proteome</keyword>
<organism evidence="4 5">
    <name type="scientific">Achlya hypogyna</name>
    <name type="common">Oomycete</name>
    <name type="synonym">Protoachlya hypogyna</name>
    <dbReference type="NCBI Taxonomy" id="1202772"/>
    <lineage>
        <taxon>Eukaryota</taxon>
        <taxon>Sar</taxon>
        <taxon>Stramenopiles</taxon>
        <taxon>Oomycota</taxon>
        <taxon>Saprolegniomycetes</taxon>
        <taxon>Saprolegniales</taxon>
        <taxon>Achlyaceae</taxon>
        <taxon>Achlya</taxon>
    </lineage>
</organism>
<keyword evidence="2" id="KW-0560">Oxidoreductase</keyword>
<dbReference type="Pfam" id="PF00106">
    <property type="entry name" value="adh_short"/>
    <property type="match status" value="1"/>
</dbReference>
<dbReference type="Gene3D" id="3.40.50.720">
    <property type="entry name" value="NAD(P)-binding Rossmann-like Domain"/>
    <property type="match status" value="1"/>
</dbReference>
<evidence type="ECO:0000313" key="4">
    <source>
        <dbReference type="EMBL" id="OQR85927.1"/>
    </source>
</evidence>
<dbReference type="InterPro" id="IPR036291">
    <property type="entry name" value="NAD(P)-bd_dom_sf"/>
</dbReference>
<dbReference type="PRINTS" id="PR00081">
    <property type="entry name" value="GDHRDH"/>
</dbReference>
<sequence>MGNSASAPPTSAEAFGPTTTAEQVADVFAAEAPGKVVLITGANTGLGLETARVLSAKGASVVIACRSTDKGEAAVASIVQAHPEAKVSFLQLDLASLASIRSFAAAFSANYERLDILINNAGVMACPKSTTTDGLETQFGVNHVGHFYLTKLLLPALLWTGKAGTPARVVNLSSMAQYIYAPDEGIRFDDLGGDKSYYEWERYGQAKLANVLFSTELNRRYQDQHVISIALHPGAILSTELSRYMGISATVRGISSLRSGMFTRVVREPMKSIPQGAATTLVAALRPDIVPGGYYADGQVSTELHPRALDLDIAKKLWEVTETIVNEIEAKLP</sequence>